<dbReference type="EMBL" id="DWVZ01000054">
    <property type="protein sequence ID" value="HJC62855.1"/>
    <property type="molecule type" value="Genomic_DNA"/>
</dbReference>
<keyword evidence="1" id="KW-0812">Transmembrane</keyword>
<keyword evidence="1" id="KW-0472">Membrane</keyword>
<proteinExistence type="predicted"/>
<accession>A0A9D2PN36</accession>
<sequence length="147" mass="16724">MDKQEFLRLLEDALRGEQTEAEIRGHIQYYNAYIEEEMRKGKTEEQVTSALGDPRLIARTILEASGHRGGAGGETYYEAHEETQRQEQVKQAAGRLTERGRHWLRVAAVIGVVLLVLWFLAAVVSFLLPIVLPVAAVLFLLSYFRKR</sequence>
<dbReference type="Proteomes" id="UP000823886">
    <property type="component" value="Unassembled WGS sequence"/>
</dbReference>
<evidence type="ECO:0000313" key="2">
    <source>
        <dbReference type="EMBL" id="HJC62855.1"/>
    </source>
</evidence>
<evidence type="ECO:0000313" key="3">
    <source>
        <dbReference type="Proteomes" id="UP000823886"/>
    </source>
</evidence>
<reference evidence="2" key="2">
    <citation type="submission" date="2021-04" db="EMBL/GenBank/DDBJ databases">
        <authorList>
            <person name="Gilroy R."/>
        </authorList>
    </citation>
    <scope>NUCLEOTIDE SEQUENCE</scope>
    <source>
        <strain evidence="2">ChiBcec2-3848</strain>
    </source>
</reference>
<gene>
    <name evidence="2" type="ORF">H9753_04455</name>
</gene>
<comment type="caution">
    <text evidence="2">The sequence shown here is derived from an EMBL/GenBank/DDBJ whole genome shotgun (WGS) entry which is preliminary data.</text>
</comment>
<organism evidence="2 3">
    <name type="scientific">Candidatus Blautia merdavium</name>
    <dbReference type="NCBI Taxonomy" id="2838494"/>
    <lineage>
        <taxon>Bacteria</taxon>
        <taxon>Bacillati</taxon>
        <taxon>Bacillota</taxon>
        <taxon>Clostridia</taxon>
        <taxon>Lachnospirales</taxon>
        <taxon>Lachnospiraceae</taxon>
        <taxon>Blautia</taxon>
    </lineage>
</organism>
<dbReference type="AlphaFoldDB" id="A0A9D2PN36"/>
<evidence type="ECO:0000256" key="1">
    <source>
        <dbReference type="SAM" id="Phobius"/>
    </source>
</evidence>
<name>A0A9D2PN36_9FIRM</name>
<protein>
    <submittedName>
        <fullName evidence="2">DUF1700 domain-containing protein</fullName>
    </submittedName>
</protein>
<dbReference type="Pfam" id="PF22564">
    <property type="entry name" value="HAAS"/>
    <property type="match status" value="1"/>
</dbReference>
<reference evidence="2" key="1">
    <citation type="journal article" date="2021" name="PeerJ">
        <title>Extensive microbial diversity within the chicken gut microbiome revealed by metagenomics and culture.</title>
        <authorList>
            <person name="Gilroy R."/>
            <person name="Ravi A."/>
            <person name="Getino M."/>
            <person name="Pursley I."/>
            <person name="Horton D.L."/>
            <person name="Alikhan N.F."/>
            <person name="Baker D."/>
            <person name="Gharbi K."/>
            <person name="Hall N."/>
            <person name="Watson M."/>
            <person name="Adriaenssens E.M."/>
            <person name="Foster-Nyarko E."/>
            <person name="Jarju S."/>
            <person name="Secka A."/>
            <person name="Antonio M."/>
            <person name="Oren A."/>
            <person name="Chaudhuri R.R."/>
            <person name="La Ragione R."/>
            <person name="Hildebrand F."/>
            <person name="Pallen M.J."/>
        </authorList>
    </citation>
    <scope>NUCLEOTIDE SEQUENCE</scope>
    <source>
        <strain evidence="2">ChiBcec2-3848</strain>
    </source>
</reference>
<keyword evidence="1" id="KW-1133">Transmembrane helix</keyword>
<feature type="transmembrane region" description="Helical" evidence="1">
    <location>
        <begin position="126"/>
        <end position="144"/>
    </location>
</feature>
<feature type="transmembrane region" description="Helical" evidence="1">
    <location>
        <begin position="103"/>
        <end position="120"/>
    </location>
</feature>